<evidence type="ECO:0000313" key="2">
    <source>
        <dbReference type="Proteomes" id="UP000305808"/>
    </source>
</evidence>
<accession>A0A482MIJ8</accession>
<evidence type="ECO:0000313" key="1">
    <source>
        <dbReference type="EMBL" id="QBQ73807.1"/>
    </source>
</evidence>
<dbReference type="Proteomes" id="UP000305808">
    <property type="component" value="Segment"/>
</dbReference>
<dbReference type="EMBL" id="MK605245">
    <property type="protein sequence ID" value="QBQ73807.1"/>
    <property type="molecule type" value="Genomic_DNA"/>
</dbReference>
<organism evidence="1 2">
    <name type="scientific">Nodularia phage vB_NspS-kac68v161</name>
    <dbReference type="NCBI Taxonomy" id="2557582"/>
    <lineage>
        <taxon>Viruses</taxon>
        <taxon>Duplodnaviria</taxon>
        <taxon>Heunggongvirae</taxon>
        <taxon>Uroviricota</taxon>
        <taxon>Caudoviricetes</taxon>
        <taxon>Ravarandavirus</taxon>
        <taxon>Ravarandavirus kac68v161</taxon>
    </lineage>
</organism>
<evidence type="ECO:0008006" key="3">
    <source>
        <dbReference type="Google" id="ProtNLM"/>
    </source>
</evidence>
<sequence>MNVLIMSTGKGKKRVKNTPVLYNEIKKKRGVMLTDTAWYSVQELAAKNDVSASEYLEAMIRKYCTTEA</sequence>
<keyword evidence="2" id="KW-1185">Reference proteome</keyword>
<proteinExistence type="predicted"/>
<reference evidence="1 2" key="1">
    <citation type="submission" date="2019-03" db="EMBL/GenBank/DDBJ databases">
        <title>Diversity and diversification of Nodularia spumigena cyanophages in the Baltic Sea.</title>
        <authorList>
            <person name="Sulcius S."/>
            <person name="Holmfeldt K."/>
            <person name="Simoliunas E."/>
        </authorList>
    </citation>
    <scope>NUCLEOTIDE SEQUENCE [LARGE SCALE GENOMIC DNA]</scope>
</reference>
<gene>
    <name evidence="1" type="ORF">kac68v161_gp157</name>
</gene>
<protein>
    <recommendedName>
        <fullName evidence="3">Ribbon-helix-helix domain-containing protein</fullName>
    </recommendedName>
</protein>
<name>A0A482MIJ8_9CAUD</name>